<gene>
    <name evidence="1" type="ORF">M23134_07159</name>
</gene>
<sequence length="170" mass="19437">MNKQEEISSSIFFNQTFELSKPEPEQIMTELHKALEVRDLSRRKLKEVFVKVSGLLELLTWVVTREQTSQECILKVGLGTQNSFVVSANVGTNSAALDKLANDIQKANDLSEEEVDAFIIRQPLDVSIEQLMSNKIDFLSEILYLSGRHKGRFFVKEVTEYAHIFYLLIP</sequence>
<protein>
    <submittedName>
        <fullName evidence="1">Uncharacterized protein</fullName>
    </submittedName>
</protein>
<dbReference type="Proteomes" id="UP000004095">
    <property type="component" value="Unassembled WGS sequence"/>
</dbReference>
<evidence type="ECO:0000313" key="1">
    <source>
        <dbReference type="EMBL" id="EAY26010.1"/>
    </source>
</evidence>
<dbReference type="RefSeq" id="WP_002701825.1">
    <property type="nucleotide sequence ID" value="NZ_AAWS01000040.1"/>
</dbReference>
<keyword evidence="2" id="KW-1185">Reference proteome</keyword>
<proteinExistence type="predicted"/>
<name>A1ZUJ1_MICM2</name>
<dbReference type="EMBL" id="AAWS01000040">
    <property type="protein sequence ID" value="EAY26010.1"/>
    <property type="molecule type" value="Genomic_DNA"/>
</dbReference>
<comment type="caution">
    <text evidence="1">The sequence shown here is derived from an EMBL/GenBank/DDBJ whole genome shotgun (WGS) entry which is preliminary data.</text>
</comment>
<evidence type="ECO:0000313" key="2">
    <source>
        <dbReference type="Proteomes" id="UP000004095"/>
    </source>
</evidence>
<organism evidence="1 2">
    <name type="scientific">Microscilla marina ATCC 23134</name>
    <dbReference type="NCBI Taxonomy" id="313606"/>
    <lineage>
        <taxon>Bacteria</taxon>
        <taxon>Pseudomonadati</taxon>
        <taxon>Bacteroidota</taxon>
        <taxon>Cytophagia</taxon>
        <taxon>Cytophagales</taxon>
        <taxon>Microscillaceae</taxon>
        <taxon>Microscilla</taxon>
    </lineage>
</organism>
<accession>A1ZUJ1</accession>
<reference evidence="1 2" key="1">
    <citation type="submission" date="2007-01" db="EMBL/GenBank/DDBJ databases">
        <authorList>
            <person name="Haygood M."/>
            <person name="Podell S."/>
            <person name="Anderson C."/>
            <person name="Hopkinson B."/>
            <person name="Roe K."/>
            <person name="Barbeau K."/>
            <person name="Gaasterland T."/>
            <person name="Ferriera S."/>
            <person name="Johnson J."/>
            <person name="Kravitz S."/>
            <person name="Beeson K."/>
            <person name="Sutton G."/>
            <person name="Rogers Y.-H."/>
            <person name="Friedman R."/>
            <person name="Frazier M."/>
            <person name="Venter J.C."/>
        </authorList>
    </citation>
    <scope>NUCLEOTIDE SEQUENCE [LARGE SCALE GENOMIC DNA]</scope>
    <source>
        <strain evidence="1 2">ATCC 23134</strain>
    </source>
</reference>
<dbReference type="AlphaFoldDB" id="A1ZUJ1"/>